<dbReference type="RefSeq" id="WP_016958761.1">
    <property type="nucleotide sequence ID" value="NZ_AJWN02000032.1"/>
</dbReference>
<dbReference type="InterPro" id="IPR008334">
    <property type="entry name" value="5'-Nucleotdase_C"/>
</dbReference>
<dbReference type="InterPro" id="IPR029052">
    <property type="entry name" value="Metallo-depent_PP-like"/>
</dbReference>
<dbReference type="InterPro" id="IPR006179">
    <property type="entry name" value="5_nucleotidase/apyrase"/>
</dbReference>
<proteinExistence type="inferred from homology"/>
<keyword evidence="6" id="KW-1185">Reference proteome</keyword>
<dbReference type="GO" id="GO:0009166">
    <property type="term" value="P:nucleotide catabolic process"/>
    <property type="evidence" value="ECO:0007669"/>
    <property type="project" value="InterPro"/>
</dbReference>
<keyword evidence="2" id="KW-0378">Hydrolase</keyword>
<dbReference type="GO" id="GO:0008768">
    <property type="term" value="F:UDP-sugar diphosphatase activity"/>
    <property type="evidence" value="ECO:0007669"/>
    <property type="project" value="TreeGrafter"/>
</dbReference>
<dbReference type="PRINTS" id="PR01607">
    <property type="entry name" value="APYRASEFAMLY"/>
</dbReference>
<reference evidence="5 6" key="1">
    <citation type="journal article" date="2012" name="Science">
        <title>Ecological populations of bacteria act as socially cohesive units of antibiotic production and resistance.</title>
        <authorList>
            <person name="Cordero O.X."/>
            <person name="Wildschutte H."/>
            <person name="Kirkup B."/>
            <person name="Proehl S."/>
            <person name="Ngo L."/>
            <person name="Hussain F."/>
            <person name="Le Roux F."/>
            <person name="Mincer T."/>
            <person name="Polz M.F."/>
        </authorList>
    </citation>
    <scope>NUCLEOTIDE SEQUENCE [LARGE SCALE GENOMIC DNA]</scope>
    <source>
        <strain evidence="5 6">FF-454</strain>
    </source>
</reference>
<comment type="similarity">
    <text evidence="2">Belongs to the 5'-nucleotidase family.</text>
</comment>
<evidence type="ECO:0000256" key="2">
    <source>
        <dbReference type="RuleBase" id="RU362119"/>
    </source>
</evidence>
<evidence type="ECO:0000256" key="1">
    <source>
        <dbReference type="ARBA" id="ARBA00022729"/>
    </source>
</evidence>
<accession>A0A1E5CD26</accession>
<dbReference type="InterPro" id="IPR036907">
    <property type="entry name" value="5'-Nucleotdase_C_sf"/>
</dbReference>
<dbReference type="SUPFAM" id="SSF55816">
    <property type="entry name" value="5'-nucleotidase (syn. UDP-sugar hydrolase), C-terminal domain"/>
    <property type="match status" value="1"/>
</dbReference>
<organism evidence="5 6">
    <name type="scientific">Enterovibrio norvegicus FF-454</name>
    <dbReference type="NCBI Taxonomy" id="1185651"/>
    <lineage>
        <taxon>Bacteria</taxon>
        <taxon>Pseudomonadati</taxon>
        <taxon>Pseudomonadota</taxon>
        <taxon>Gammaproteobacteria</taxon>
        <taxon>Vibrionales</taxon>
        <taxon>Vibrionaceae</taxon>
        <taxon>Enterovibrio</taxon>
    </lineage>
</organism>
<feature type="domain" description="Calcineurin-like phosphoesterase" evidence="3">
    <location>
        <begin position="11"/>
        <end position="247"/>
    </location>
</feature>
<evidence type="ECO:0000313" key="6">
    <source>
        <dbReference type="Proteomes" id="UP000095039"/>
    </source>
</evidence>
<evidence type="ECO:0000313" key="5">
    <source>
        <dbReference type="EMBL" id="OEE63052.1"/>
    </source>
</evidence>
<comment type="caution">
    <text evidence="5">The sequence shown here is derived from an EMBL/GenBank/DDBJ whole genome shotgun (WGS) entry which is preliminary data.</text>
</comment>
<dbReference type="EMBL" id="AJWN02000032">
    <property type="protein sequence ID" value="OEE63052.1"/>
    <property type="molecule type" value="Genomic_DNA"/>
</dbReference>
<dbReference type="PANTHER" id="PTHR11575">
    <property type="entry name" value="5'-NUCLEOTIDASE-RELATED"/>
    <property type="match status" value="1"/>
</dbReference>
<dbReference type="GO" id="GO:0008253">
    <property type="term" value="F:5'-nucleotidase activity"/>
    <property type="evidence" value="ECO:0007669"/>
    <property type="project" value="TreeGrafter"/>
</dbReference>
<gene>
    <name evidence="5" type="ORF">A1OK_20940</name>
</gene>
<evidence type="ECO:0000259" key="4">
    <source>
        <dbReference type="Pfam" id="PF02872"/>
    </source>
</evidence>
<dbReference type="Gene3D" id="3.60.21.10">
    <property type="match status" value="1"/>
</dbReference>
<dbReference type="SUPFAM" id="SSF56300">
    <property type="entry name" value="Metallo-dependent phosphatases"/>
    <property type="match status" value="1"/>
</dbReference>
<sequence>MPTVTPITLAIAHINDTHSHFEPTPMSLAVQGLDERIYANVGGFARISSVVKSFRQETQADTDGFLFLHAGDCFQGTLYYSLFKGEANATMLNLLNPDAMALGNHELDLGNSAVSRFLDQIEFPLLAGNWDVSNESDRKRFPVKGKKQLLPYDPDKQIANVLLKKMDDQTVAIFSVALDKMADIAMPDADTPFVNAKQTIINTVSYIKREFGTHHIILLSHLGYEPDLKVAEEVEGVSVIVGGHSHVLQGDFTNVGLGDMGPYGRLINDTLVVQAGCHSFALGKLIVTLDEQGKVSAYSGSNYLMLGRSLAMDASWDQSLPEEAFKTAKEYLAQQPNVLHCRGDESIKQVLNARYKPAVEKLKSDVVTLLPARLRHLRVPDEKGGSEIAPLVCEGLLFAARQRGHLVDFAIHNAGGVRVSLEQGKLTAAEIAGRLLPFAIDLMLYKPTGLQVMQALEGAIDNAINNGTEGTGDGSFPYTAGLKYIYQCEMPKGERITTLQYQRLDGEWLNIERDSTYTAVSSAYTSQGKEGYDSLKHLKEPPRSIDVTLSESFIEFARTKETLSATSMVLANYVPCPECKSDGID</sequence>
<dbReference type="PANTHER" id="PTHR11575:SF24">
    <property type="entry name" value="5'-NUCLEOTIDASE"/>
    <property type="match status" value="1"/>
</dbReference>
<protein>
    <submittedName>
        <fullName evidence="5">Bifunctional metallophosphatase/5'-nucleotidase</fullName>
    </submittedName>
</protein>
<dbReference type="GO" id="GO:0000166">
    <property type="term" value="F:nucleotide binding"/>
    <property type="evidence" value="ECO:0007669"/>
    <property type="project" value="UniProtKB-KW"/>
</dbReference>
<dbReference type="GO" id="GO:0030288">
    <property type="term" value="C:outer membrane-bounded periplasmic space"/>
    <property type="evidence" value="ECO:0007669"/>
    <property type="project" value="TreeGrafter"/>
</dbReference>
<dbReference type="Pfam" id="PF02872">
    <property type="entry name" value="5_nucleotid_C"/>
    <property type="match status" value="1"/>
</dbReference>
<dbReference type="InterPro" id="IPR004843">
    <property type="entry name" value="Calcineurin-like_PHP"/>
</dbReference>
<evidence type="ECO:0000259" key="3">
    <source>
        <dbReference type="Pfam" id="PF00149"/>
    </source>
</evidence>
<name>A0A1E5CD26_9GAMM</name>
<dbReference type="Proteomes" id="UP000095039">
    <property type="component" value="Unassembled WGS sequence"/>
</dbReference>
<feature type="domain" description="5'-Nucleotidase C-terminal" evidence="4">
    <location>
        <begin position="381"/>
        <end position="536"/>
    </location>
</feature>
<dbReference type="AlphaFoldDB" id="A0A1E5CD26"/>
<keyword evidence="2" id="KW-0547">Nucleotide-binding</keyword>
<dbReference type="Gene3D" id="3.90.780.10">
    <property type="entry name" value="5'-Nucleotidase, C-terminal domain"/>
    <property type="match status" value="1"/>
</dbReference>
<dbReference type="Pfam" id="PF00149">
    <property type="entry name" value="Metallophos"/>
    <property type="match status" value="1"/>
</dbReference>
<keyword evidence="1" id="KW-0732">Signal</keyword>